<name>A0ABM7T150_9CLOT</name>
<dbReference type="Pfam" id="PF04246">
    <property type="entry name" value="RseC_MucC"/>
    <property type="match status" value="1"/>
</dbReference>
<accession>A0ABM7T150</accession>
<feature type="transmembrane region" description="Helical" evidence="1">
    <location>
        <begin position="68"/>
        <end position="92"/>
    </location>
</feature>
<dbReference type="InterPro" id="IPR026268">
    <property type="entry name" value="RseC"/>
</dbReference>
<dbReference type="PANTHER" id="PTHR35867">
    <property type="entry name" value="PROTEIN RSEC"/>
    <property type="match status" value="1"/>
</dbReference>
<dbReference type="InterPro" id="IPR007359">
    <property type="entry name" value="SigmaE_reg_RseC_MucC"/>
</dbReference>
<dbReference type="PIRSF" id="PIRSF004923">
    <property type="entry name" value="RseC"/>
    <property type="match status" value="1"/>
</dbReference>
<evidence type="ECO:0000256" key="1">
    <source>
        <dbReference type="SAM" id="Phobius"/>
    </source>
</evidence>
<proteinExistence type="predicted"/>
<gene>
    <name evidence="2" type="ORF">psyc5s11_06600</name>
</gene>
<reference evidence="3" key="1">
    <citation type="submission" date="2021-07" db="EMBL/GenBank/DDBJ databases">
        <title>Complete genome sequencing of a Clostridium isolate.</title>
        <authorList>
            <person name="Ueki A."/>
            <person name="Tonouchi A."/>
        </authorList>
    </citation>
    <scope>NUCLEOTIDE SEQUENCE [LARGE SCALE GENOMIC DNA]</scope>
    <source>
        <strain evidence="3">C5S11</strain>
    </source>
</reference>
<dbReference type="Proteomes" id="UP000824633">
    <property type="component" value="Chromosome"/>
</dbReference>
<dbReference type="EMBL" id="AP024849">
    <property type="protein sequence ID" value="BCZ44593.1"/>
    <property type="molecule type" value="Genomic_DNA"/>
</dbReference>
<keyword evidence="1" id="KW-1133">Transmembrane helix</keyword>
<evidence type="ECO:0008006" key="4">
    <source>
        <dbReference type="Google" id="ProtNLM"/>
    </source>
</evidence>
<keyword evidence="1" id="KW-0472">Membrane</keyword>
<evidence type="ECO:0000313" key="3">
    <source>
        <dbReference type="Proteomes" id="UP000824633"/>
    </source>
</evidence>
<keyword evidence="3" id="KW-1185">Reference proteome</keyword>
<dbReference type="RefSeq" id="WP_224036261.1">
    <property type="nucleotide sequence ID" value="NZ_AP024849.1"/>
</dbReference>
<evidence type="ECO:0000313" key="2">
    <source>
        <dbReference type="EMBL" id="BCZ44593.1"/>
    </source>
</evidence>
<sequence length="137" mass="14525">MKTEQGLVIEVIDNITKIKVGRHSDCSNCGGCPGSDSVIISANNKIGAKVGDRVTFEMKEVDVLKGAFIVFVLPLIIAFMGAILGGFIGTYIGSNINSSRIIGGITAFLLSMIFVKLFDRAATASEKSKPEIISILS</sequence>
<feature type="transmembrane region" description="Helical" evidence="1">
    <location>
        <begin position="98"/>
        <end position="118"/>
    </location>
</feature>
<protein>
    <recommendedName>
        <fullName evidence="4">SoxR reducing system protein RseC</fullName>
    </recommendedName>
</protein>
<organism evidence="2 3">
    <name type="scientific">Clostridium gelidum</name>
    <dbReference type="NCBI Taxonomy" id="704125"/>
    <lineage>
        <taxon>Bacteria</taxon>
        <taxon>Bacillati</taxon>
        <taxon>Bacillota</taxon>
        <taxon>Clostridia</taxon>
        <taxon>Eubacteriales</taxon>
        <taxon>Clostridiaceae</taxon>
        <taxon>Clostridium</taxon>
    </lineage>
</organism>
<dbReference type="PANTHER" id="PTHR35867:SF1">
    <property type="entry name" value="PROTEIN RSEC"/>
    <property type="match status" value="1"/>
</dbReference>
<keyword evidence="1" id="KW-0812">Transmembrane</keyword>